<evidence type="ECO:0000313" key="7">
    <source>
        <dbReference type="Proteomes" id="UP000663203"/>
    </source>
</evidence>
<keyword evidence="7" id="KW-1185">Reference proteome</keyword>
<evidence type="ECO:0000256" key="1">
    <source>
        <dbReference type="ARBA" id="ARBA00022741"/>
    </source>
</evidence>
<dbReference type="InterPro" id="IPR045076">
    <property type="entry name" value="MutS"/>
</dbReference>
<dbReference type="GeneID" id="63185942"/>
<dbReference type="SMART" id="SM00533">
    <property type="entry name" value="MUTSd"/>
    <property type="match status" value="1"/>
</dbReference>
<evidence type="ECO:0000259" key="4">
    <source>
        <dbReference type="SMART" id="SM00533"/>
    </source>
</evidence>
<keyword evidence="2" id="KW-0067">ATP-binding</keyword>
<dbReference type="InterPro" id="IPR007696">
    <property type="entry name" value="DNA_mismatch_repair_MutS_core"/>
</dbReference>
<sequence>MRLEEYWGVGPKTRATLVEELGNERAIRAIEGGDVRALADAGLARGRATRILRRATGGAGMDVLATSDARSAYKELLDLAVEHAVTQRAADRIRVLTPLTDREAVEDRLDDVLAARDAWADLTETDREAVLAAYERYDERAESEHAAVEAALALLEAGVDSGPFAAVADLERERLEEAAEALAALDDGRVREGADEELDRYRAALGTIEDMDANALELIEELRDDGVRDVGQFREAFEDHLLTETEVTIDRVREAMPTDATDATDFVGATLRTLRSDLTAAIDEREVLVASDLKGTLADNREAVDQAVSAVDDIALHLSLARFALEYDCTRPVFRDGQDAAVSVVNARNLTLAVTDEEAVQPVTYALGEHTVTDVPAGVNAVPGEERVSVLTGANSGGKTTLLETLCQIVLLAMMGLPVPADRAEMTPVDALVFHRRHASFNAGVLESTLRSIVPPLSAGGRTLMLVDEFEAITEPGSAADLLHGLVTLTVDREALGVFVTHLADDLEPLPPEARVDGIFAEGLNPDLELLVDYQPRFDTVGRSTPEFIVSRLVANADDRGERVGFETLAEAVGNDVVQRTLADARWSGTESD</sequence>
<dbReference type="SMART" id="SM00534">
    <property type="entry name" value="MUTSac"/>
    <property type="match status" value="1"/>
</dbReference>
<reference evidence="6 7" key="1">
    <citation type="submission" date="2021-03" db="EMBL/GenBank/DDBJ databases">
        <title>Haloterrigena longa sp. nov. and Haloterrigena limicola sp. nov., extremely halophilic archaea isolated from a salt lake.</title>
        <authorList>
            <person name="Henglin C."/>
        </authorList>
    </citation>
    <scope>NUCLEOTIDE SEQUENCE [LARGE SCALE GENOMIC DNA]</scope>
    <source>
        <strain evidence="6 7">KZCA68</strain>
    </source>
</reference>
<dbReference type="EMBL" id="CP071462">
    <property type="protein sequence ID" value="QSW99668.1"/>
    <property type="molecule type" value="Genomic_DNA"/>
</dbReference>
<dbReference type="RefSeq" id="WP_207289274.1">
    <property type="nucleotide sequence ID" value="NZ_CP071462.1"/>
</dbReference>
<dbReference type="InterPro" id="IPR027417">
    <property type="entry name" value="P-loop_NTPase"/>
</dbReference>
<evidence type="ECO:0000256" key="3">
    <source>
        <dbReference type="ARBA" id="ARBA00023125"/>
    </source>
</evidence>
<protein>
    <submittedName>
        <fullName evidence="6">DNA mismatch repair protein</fullName>
    </submittedName>
</protein>
<dbReference type="Pfam" id="PF00488">
    <property type="entry name" value="MutS_V"/>
    <property type="match status" value="1"/>
</dbReference>
<keyword evidence="1" id="KW-0547">Nucleotide-binding</keyword>
<dbReference type="PANTHER" id="PTHR11361:SF125">
    <property type="entry name" value="DNA-BINDING PROTEIN MUTS2"/>
    <property type="match status" value="1"/>
</dbReference>
<feature type="domain" description="DNA mismatch repair proteins mutS family" evidence="5">
    <location>
        <begin position="386"/>
        <end position="562"/>
    </location>
</feature>
<dbReference type="KEGG" id="hakz:J0X25_01515"/>
<evidence type="ECO:0000259" key="5">
    <source>
        <dbReference type="SMART" id="SM00534"/>
    </source>
</evidence>
<dbReference type="PANTHER" id="PTHR11361">
    <property type="entry name" value="DNA MISMATCH REPAIR PROTEIN MUTS FAMILY MEMBER"/>
    <property type="match status" value="1"/>
</dbReference>
<feature type="domain" description="DNA mismatch repair protein MutS core" evidence="4">
    <location>
        <begin position="71"/>
        <end position="355"/>
    </location>
</feature>
<evidence type="ECO:0000313" key="6">
    <source>
        <dbReference type="EMBL" id="QSW99668.1"/>
    </source>
</evidence>
<keyword evidence="3" id="KW-0238">DNA-binding</keyword>
<dbReference type="GO" id="GO:0030983">
    <property type="term" value="F:mismatched DNA binding"/>
    <property type="evidence" value="ECO:0007669"/>
    <property type="project" value="InterPro"/>
</dbReference>
<dbReference type="GO" id="GO:0005524">
    <property type="term" value="F:ATP binding"/>
    <property type="evidence" value="ECO:0007669"/>
    <property type="project" value="UniProtKB-KW"/>
</dbReference>
<gene>
    <name evidence="6" type="ORF">J0X25_01515</name>
</gene>
<dbReference type="AlphaFoldDB" id="A0A8A2VNG7"/>
<dbReference type="Proteomes" id="UP000663203">
    <property type="component" value="Chromosome"/>
</dbReference>
<organism evidence="6 7">
    <name type="scientific">Haloterrigena alkaliphila</name>
    <dbReference type="NCBI Taxonomy" id="2816475"/>
    <lineage>
        <taxon>Archaea</taxon>
        <taxon>Methanobacteriati</taxon>
        <taxon>Methanobacteriota</taxon>
        <taxon>Stenosarchaea group</taxon>
        <taxon>Halobacteria</taxon>
        <taxon>Halobacteriales</taxon>
        <taxon>Natrialbaceae</taxon>
        <taxon>Haloterrigena</taxon>
    </lineage>
</organism>
<dbReference type="SUPFAM" id="SSF52540">
    <property type="entry name" value="P-loop containing nucleoside triphosphate hydrolases"/>
    <property type="match status" value="1"/>
</dbReference>
<name>A0A8A2VNG7_9EURY</name>
<dbReference type="GO" id="GO:0140664">
    <property type="term" value="F:ATP-dependent DNA damage sensor activity"/>
    <property type="evidence" value="ECO:0007669"/>
    <property type="project" value="InterPro"/>
</dbReference>
<dbReference type="GO" id="GO:0006298">
    <property type="term" value="P:mismatch repair"/>
    <property type="evidence" value="ECO:0007669"/>
    <property type="project" value="InterPro"/>
</dbReference>
<dbReference type="InterPro" id="IPR000432">
    <property type="entry name" value="DNA_mismatch_repair_MutS_C"/>
</dbReference>
<proteinExistence type="predicted"/>
<evidence type="ECO:0000256" key="2">
    <source>
        <dbReference type="ARBA" id="ARBA00022840"/>
    </source>
</evidence>
<accession>A0A8A2VNG7</accession>
<dbReference type="Gene3D" id="3.40.50.300">
    <property type="entry name" value="P-loop containing nucleotide triphosphate hydrolases"/>
    <property type="match status" value="1"/>
</dbReference>